<gene>
    <name evidence="8" type="ORF">ACF1HC_29200</name>
</gene>
<dbReference type="InterPro" id="IPR052524">
    <property type="entry name" value="MFS_Cyanate_Porter"/>
</dbReference>
<accession>A0ABW6Z3A3</accession>
<reference evidence="8 9" key="1">
    <citation type="submission" date="2024-10" db="EMBL/GenBank/DDBJ databases">
        <title>The Natural Products Discovery Center: Release of the First 8490 Sequenced Strains for Exploring Actinobacteria Biosynthetic Diversity.</title>
        <authorList>
            <person name="Kalkreuter E."/>
            <person name="Kautsar S.A."/>
            <person name="Yang D."/>
            <person name="Bader C.D."/>
            <person name="Teijaro C.N."/>
            <person name="Fluegel L."/>
            <person name="Davis C.M."/>
            <person name="Simpson J.R."/>
            <person name="Lauterbach L."/>
            <person name="Steele A.D."/>
            <person name="Gui C."/>
            <person name="Meng S."/>
            <person name="Li G."/>
            <person name="Viehrig K."/>
            <person name="Ye F."/>
            <person name="Su P."/>
            <person name="Kiefer A.F."/>
            <person name="Nichols A."/>
            <person name="Cepeda A.J."/>
            <person name="Yan W."/>
            <person name="Fan B."/>
            <person name="Jiang Y."/>
            <person name="Adhikari A."/>
            <person name="Zheng C.-J."/>
            <person name="Schuster L."/>
            <person name="Cowan T.M."/>
            <person name="Smanski M.J."/>
            <person name="Chevrette M.G."/>
            <person name="De Carvalho L.P.S."/>
            <person name="Shen B."/>
        </authorList>
    </citation>
    <scope>NUCLEOTIDE SEQUENCE [LARGE SCALE GENOMIC DNA]</scope>
    <source>
        <strain evidence="8 9">NPDC013366</strain>
    </source>
</reference>
<feature type="transmembrane region" description="Helical" evidence="6">
    <location>
        <begin position="309"/>
        <end position="327"/>
    </location>
</feature>
<dbReference type="Gene3D" id="1.20.1250.20">
    <property type="entry name" value="MFS general substrate transporter like domains"/>
    <property type="match status" value="1"/>
</dbReference>
<name>A0ABW6Z3A3_9ACTN</name>
<feature type="domain" description="Major facilitator superfamily (MFS) profile" evidence="7">
    <location>
        <begin position="11"/>
        <end position="421"/>
    </location>
</feature>
<dbReference type="EMBL" id="JBICBM010000015">
    <property type="protein sequence ID" value="MFF9885636.1"/>
    <property type="molecule type" value="Genomic_DNA"/>
</dbReference>
<dbReference type="InterPro" id="IPR036259">
    <property type="entry name" value="MFS_trans_sf"/>
</dbReference>
<comment type="caution">
    <text evidence="8">The sequence shown here is derived from an EMBL/GenBank/DDBJ whole genome shotgun (WGS) entry which is preliminary data.</text>
</comment>
<feature type="compositionally biased region" description="Low complexity" evidence="5">
    <location>
        <begin position="198"/>
        <end position="214"/>
    </location>
</feature>
<organism evidence="8 9">
    <name type="scientific">Streptomyces eurythermus</name>
    <dbReference type="NCBI Taxonomy" id="42237"/>
    <lineage>
        <taxon>Bacteria</taxon>
        <taxon>Bacillati</taxon>
        <taxon>Actinomycetota</taxon>
        <taxon>Actinomycetes</taxon>
        <taxon>Kitasatosporales</taxon>
        <taxon>Streptomycetaceae</taxon>
        <taxon>Streptomyces</taxon>
    </lineage>
</organism>
<feature type="transmembrane region" description="Helical" evidence="6">
    <location>
        <begin position="80"/>
        <end position="98"/>
    </location>
</feature>
<comment type="subcellular location">
    <subcellularLocation>
        <location evidence="1">Cell membrane</location>
        <topology evidence="1">Multi-pass membrane protein</topology>
    </subcellularLocation>
</comment>
<sequence length="454" mass="46300">MTSSPRTTRSAAIWTLAGLVLLTLNLRAAITGVPPLLGELQDTFGLTGVEVSVLTTLPELCLGLFSALAPLLARRIGTEAAITAALVVITAGLLLRVVPAQTALFSGTVLAAAGMATGNVLVPAVIKRGFPDRVGPLTGLSMMLLSVGGAAGAGLAVPLDHLGGWRPALAAWAVPALVAALVWGSLALRARTHRPGRPAAETAPSADTAPSASAGRPRTPTGTSPDTATGAAADQGSLLRSPLAWAVMVFMGMTSLMFYTLTAWLPEMMHDHGFTPATAGMMNSVIIVIGIPLGFVVPVVAARMRDQRPLVLGAVALMAVGLVGLLLAPRAGWVWTAVFGVATGSAFPIALTLLSLRSPNAAVTARLSGMAQSGGYLLAASGPLTFGVLRSATGGWEASIWLLLLLVVPELVCGLLAARPGFVRPGPPAPDGPEESRPEPAPVSARSTESDRAH</sequence>
<protein>
    <submittedName>
        <fullName evidence="8">CynX/NimT family MFS transporter</fullName>
    </submittedName>
</protein>
<feature type="transmembrane region" description="Helical" evidence="6">
    <location>
        <begin position="375"/>
        <end position="392"/>
    </location>
</feature>
<feature type="transmembrane region" description="Helical" evidence="6">
    <location>
        <begin position="333"/>
        <end position="354"/>
    </location>
</feature>
<dbReference type="CDD" id="cd17339">
    <property type="entry name" value="MFS_NIMT_CynX_like"/>
    <property type="match status" value="1"/>
</dbReference>
<dbReference type="Pfam" id="PF07690">
    <property type="entry name" value="MFS_1"/>
    <property type="match status" value="1"/>
</dbReference>
<proteinExistence type="predicted"/>
<dbReference type="InterPro" id="IPR020846">
    <property type="entry name" value="MFS_dom"/>
</dbReference>
<feature type="transmembrane region" description="Helical" evidence="6">
    <location>
        <begin position="52"/>
        <end position="73"/>
    </location>
</feature>
<dbReference type="SUPFAM" id="SSF103473">
    <property type="entry name" value="MFS general substrate transporter"/>
    <property type="match status" value="1"/>
</dbReference>
<keyword evidence="3 6" id="KW-1133">Transmembrane helix</keyword>
<evidence type="ECO:0000256" key="1">
    <source>
        <dbReference type="ARBA" id="ARBA00004651"/>
    </source>
</evidence>
<dbReference type="PROSITE" id="PS50850">
    <property type="entry name" value="MFS"/>
    <property type="match status" value="1"/>
</dbReference>
<evidence type="ECO:0000256" key="3">
    <source>
        <dbReference type="ARBA" id="ARBA00022989"/>
    </source>
</evidence>
<dbReference type="PANTHER" id="PTHR23523:SF2">
    <property type="entry name" value="2-NITROIMIDAZOLE TRANSPORTER"/>
    <property type="match status" value="1"/>
</dbReference>
<dbReference type="PANTHER" id="PTHR23523">
    <property type="match status" value="1"/>
</dbReference>
<feature type="region of interest" description="Disordered" evidence="5">
    <location>
        <begin position="194"/>
        <end position="232"/>
    </location>
</feature>
<dbReference type="RefSeq" id="WP_037703343.1">
    <property type="nucleotide sequence ID" value="NZ_JBFACJ010000061.1"/>
</dbReference>
<feature type="transmembrane region" description="Helical" evidence="6">
    <location>
        <begin position="137"/>
        <end position="157"/>
    </location>
</feature>
<dbReference type="InterPro" id="IPR011701">
    <property type="entry name" value="MFS"/>
</dbReference>
<feature type="transmembrane region" description="Helical" evidence="6">
    <location>
        <begin position="169"/>
        <end position="188"/>
    </location>
</feature>
<keyword evidence="2 6" id="KW-0812">Transmembrane</keyword>
<feature type="transmembrane region" description="Helical" evidence="6">
    <location>
        <begin position="243"/>
        <end position="261"/>
    </location>
</feature>
<evidence type="ECO:0000256" key="2">
    <source>
        <dbReference type="ARBA" id="ARBA00022692"/>
    </source>
</evidence>
<evidence type="ECO:0000256" key="4">
    <source>
        <dbReference type="ARBA" id="ARBA00023136"/>
    </source>
</evidence>
<feature type="transmembrane region" description="Helical" evidence="6">
    <location>
        <begin position="398"/>
        <end position="418"/>
    </location>
</feature>
<evidence type="ECO:0000256" key="5">
    <source>
        <dbReference type="SAM" id="MobiDB-lite"/>
    </source>
</evidence>
<feature type="region of interest" description="Disordered" evidence="5">
    <location>
        <begin position="424"/>
        <end position="454"/>
    </location>
</feature>
<dbReference type="Proteomes" id="UP001603418">
    <property type="component" value="Unassembled WGS sequence"/>
</dbReference>
<evidence type="ECO:0000256" key="6">
    <source>
        <dbReference type="SAM" id="Phobius"/>
    </source>
</evidence>
<evidence type="ECO:0000313" key="8">
    <source>
        <dbReference type="EMBL" id="MFF9885636.1"/>
    </source>
</evidence>
<keyword evidence="4 6" id="KW-0472">Membrane</keyword>
<evidence type="ECO:0000313" key="9">
    <source>
        <dbReference type="Proteomes" id="UP001603418"/>
    </source>
</evidence>
<keyword evidence="9" id="KW-1185">Reference proteome</keyword>
<feature type="transmembrane region" description="Helical" evidence="6">
    <location>
        <begin position="104"/>
        <end position="125"/>
    </location>
</feature>
<evidence type="ECO:0000259" key="7">
    <source>
        <dbReference type="PROSITE" id="PS50850"/>
    </source>
</evidence>
<feature type="transmembrane region" description="Helical" evidence="6">
    <location>
        <begin position="281"/>
        <end position="302"/>
    </location>
</feature>